<organism evidence="1 2">
    <name type="scientific">Paraburkholderia youngii</name>
    <dbReference type="NCBI Taxonomy" id="2782701"/>
    <lineage>
        <taxon>Bacteria</taxon>
        <taxon>Pseudomonadati</taxon>
        <taxon>Pseudomonadota</taxon>
        <taxon>Betaproteobacteria</taxon>
        <taxon>Burkholderiales</taxon>
        <taxon>Burkholderiaceae</taxon>
        <taxon>Paraburkholderia</taxon>
    </lineage>
</organism>
<dbReference type="InterPro" id="IPR019289">
    <property type="entry name" value="Phage_tail_E/E"/>
</dbReference>
<evidence type="ECO:0000313" key="2">
    <source>
        <dbReference type="Proteomes" id="UP000821598"/>
    </source>
</evidence>
<keyword evidence="2" id="KW-1185">Reference proteome</keyword>
<comment type="caution">
    <text evidence="1">The sequence shown here is derived from an EMBL/GenBank/DDBJ whole genome shotgun (WGS) entry which is preliminary data.</text>
</comment>
<name>A0ABX2NPG3_9BURK</name>
<accession>A0ABX2NPG3</accession>
<dbReference type="RefSeq" id="WP_176367818.1">
    <property type="nucleotide sequence ID" value="NZ_VOMC01000023.1"/>
</dbReference>
<dbReference type="Proteomes" id="UP000821598">
    <property type="component" value="Unassembled WGS sequence"/>
</dbReference>
<dbReference type="Pfam" id="PF10109">
    <property type="entry name" value="Phage_TAC_7"/>
    <property type="match status" value="1"/>
</dbReference>
<dbReference type="EMBL" id="VOMC01000023">
    <property type="protein sequence ID" value="NVI06354.1"/>
    <property type="molecule type" value="Genomic_DNA"/>
</dbReference>
<sequence length="114" mass="12394">MSDIIKQTGLPVPDELTIELSKPITLGGGGDETVYTEIVLQEPNVSQLSQFIKKTQKENAIDSMKFLVSIVSGVPLPVIDRIGVRDFYKAQDFMIGFITPPEQDDPEGNGAGSQ</sequence>
<reference evidence="1 2" key="1">
    <citation type="submission" date="2019-08" db="EMBL/GenBank/DDBJ databases">
        <title>Paraburkholderia simonii sp. nov. and P. youngii sp. nov. Brazilian and Mexican Mimosa-associated rhizobia.</title>
        <authorList>
            <person name="Mavima L."/>
            <person name="Beukes C.W."/>
            <person name="Palmer M."/>
            <person name="De Meyer S.E."/>
            <person name="James E.K."/>
            <person name="Maluk M."/>
            <person name="Avontuur J.R."/>
            <person name="Chan W.Y."/>
            <person name="Venter S.N."/>
            <person name="Steenkamp E.T."/>
        </authorList>
    </citation>
    <scope>NUCLEOTIDE SEQUENCE [LARGE SCALE GENOMIC DNA]</scope>
    <source>
        <strain evidence="1 2">JPY454</strain>
    </source>
</reference>
<gene>
    <name evidence="1" type="ORF">FSB64_21800</name>
</gene>
<evidence type="ECO:0000313" key="1">
    <source>
        <dbReference type="EMBL" id="NVI06354.1"/>
    </source>
</evidence>
<protein>
    <submittedName>
        <fullName evidence="1">Phage tail assembly protein</fullName>
    </submittedName>
</protein>
<proteinExistence type="predicted"/>